<proteinExistence type="inferred from homology"/>
<evidence type="ECO:0000256" key="2">
    <source>
        <dbReference type="ARBA" id="ARBA00023052"/>
    </source>
</evidence>
<dbReference type="PROSITE" id="PS00187">
    <property type="entry name" value="TPP_ENZYMES"/>
    <property type="match status" value="1"/>
</dbReference>
<dbReference type="InterPro" id="IPR045229">
    <property type="entry name" value="TPP_enz"/>
</dbReference>
<dbReference type="InterPro" id="IPR012001">
    <property type="entry name" value="Thiamin_PyroP_enz_TPP-bd_dom"/>
</dbReference>
<keyword evidence="9" id="KW-1185">Reference proteome</keyword>
<evidence type="ECO:0000256" key="1">
    <source>
        <dbReference type="ARBA" id="ARBA00007812"/>
    </source>
</evidence>
<dbReference type="InterPro" id="IPR000399">
    <property type="entry name" value="TPP-bd_CS"/>
</dbReference>
<dbReference type="CDD" id="cd00568">
    <property type="entry name" value="TPP_enzymes"/>
    <property type="match status" value="1"/>
</dbReference>
<dbReference type="Gene3D" id="3.40.50.1220">
    <property type="entry name" value="TPP-binding domain"/>
    <property type="match status" value="1"/>
</dbReference>
<reference evidence="8 9" key="1">
    <citation type="submission" date="2019-08" db="EMBL/GenBank/DDBJ databases">
        <title>Archangium and Cystobacter genomes.</title>
        <authorList>
            <person name="Chen I.-C.K."/>
            <person name="Wielgoss S."/>
        </authorList>
    </citation>
    <scope>NUCLEOTIDE SEQUENCE [LARGE SCALE GENOMIC DNA]</scope>
    <source>
        <strain evidence="8 9">Cbm 6</strain>
    </source>
</reference>
<dbReference type="PANTHER" id="PTHR18968:SF167">
    <property type="entry name" value="ACETOLACTATE SYNTHASE LARGE SUBUNIT ILVB2-RELATED"/>
    <property type="match status" value="1"/>
</dbReference>
<comment type="similarity">
    <text evidence="1 3">Belongs to the TPP enzyme family.</text>
</comment>
<feature type="domain" description="Thiamine pyrophosphate enzyme central" evidence="5">
    <location>
        <begin position="310"/>
        <end position="444"/>
    </location>
</feature>
<dbReference type="InterPro" id="IPR029061">
    <property type="entry name" value="THDP-binding"/>
</dbReference>
<evidence type="ECO:0000259" key="7">
    <source>
        <dbReference type="Pfam" id="PF02776"/>
    </source>
</evidence>
<name>A0ABY9WJN4_9BACT</name>
<dbReference type="Pfam" id="PF02775">
    <property type="entry name" value="TPP_enzyme_C"/>
    <property type="match status" value="1"/>
</dbReference>
<evidence type="ECO:0000256" key="3">
    <source>
        <dbReference type="RuleBase" id="RU362132"/>
    </source>
</evidence>
<evidence type="ECO:0000259" key="6">
    <source>
        <dbReference type="Pfam" id="PF02775"/>
    </source>
</evidence>
<dbReference type="InterPro" id="IPR029035">
    <property type="entry name" value="DHS-like_NAD/FAD-binding_dom"/>
</dbReference>
<dbReference type="PANTHER" id="PTHR18968">
    <property type="entry name" value="THIAMINE PYROPHOSPHATE ENZYMES"/>
    <property type="match status" value="1"/>
</dbReference>
<feature type="region of interest" description="Disordered" evidence="4">
    <location>
        <begin position="1"/>
        <end position="36"/>
    </location>
</feature>
<protein>
    <submittedName>
        <fullName evidence="8">Thiamine pyrophosphate-binding protein</fullName>
    </submittedName>
</protein>
<keyword evidence="2 3" id="KW-0786">Thiamine pyrophosphate</keyword>
<dbReference type="Proteomes" id="UP001611383">
    <property type="component" value="Chromosome"/>
</dbReference>
<dbReference type="Pfam" id="PF02776">
    <property type="entry name" value="TPP_enzyme_N"/>
    <property type="match status" value="1"/>
</dbReference>
<dbReference type="EMBL" id="CP043494">
    <property type="protein sequence ID" value="WNG43989.1"/>
    <property type="molecule type" value="Genomic_DNA"/>
</dbReference>
<feature type="domain" description="Thiamine pyrophosphate enzyme N-terminal TPP-binding" evidence="7">
    <location>
        <begin position="111"/>
        <end position="224"/>
    </location>
</feature>
<dbReference type="SUPFAM" id="SSF52518">
    <property type="entry name" value="Thiamin diphosphate-binding fold (THDP-binding)"/>
    <property type="match status" value="2"/>
</dbReference>
<dbReference type="CDD" id="cd07035">
    <property type="entry name" value="TPP_PYR_POX_like"/>
    <property type="match status" value="1"/>
</dbReference>
<dbReference type="InterPro" id="IPR011766">
    <property type="entry name" value="TPP_enzyme_TPP-bd"/>
</dbReference>
<feature type="domain" description="Thiamine pyrophosphate enzyme TPP-binding" evidence="6">
    <location>
        <begin position="509"/>
        <end position="662"/>
    </location>
</feature>
<organism evidence="8 9">
    <name type="scientific">Archangium minus</name>
    <dbReference type="NCBI Taxonomy" id="83450"/>
    <lineage>
        <taxon>Bacteria</taxon>
        <taxon>Pseudomonadati</taxon>
        <taxon>Myxococcota</taxon>
        <taxon>Myxococcia</taxon>
        <taxon>Myxococcales</taxon>
        <taxon>Cystobacterineae</taxon>
        <taxon>Archangiaceae</taxon>
        <taxon>Archangium</taxon>
    </lineage>
</organism>
<evidence type="ECO:0000256" key="4">
    <source>
        <dbReference type="SAM" id="MobiDB-lite"/>
    </source>
</evidence>
<dbReference type="InterPro" id="IPR012000">
    <property type="entry name" value="Thiamin_PyroP_enz_cen_dom"/>
</dbReference>
<accession>A0ABY9WJN4</accession>
<evidence type="ECO:0000259" key="5">
    <source>
        <dbReference type="Pfam" id="PF00205"/>
    </source>
</evidence>
<dbReference type="Gene3D" id="3.40.50.970">
    <property type="match status" value="2"/>
</dbReference>
<evidence type="ECO:0000313" key="8">
    <source>
        <dbReference type="EMBL" id="WNG43989.1"/>
    </source>
</evidence>
<evidence type="ECO:0000313" key="9">
    <source>
        <dbReference type="Proteomes" id="UP001611383"/>
    </source>
</evidence>
<dbReference type="Pfam" id="PF00205">
    <property type="entry name" value="TPP_enzyme_M"/>
    <property type="match status" value="1"/>
</dbReference>
<dbReference type="SUPFAM" id="SSF52467">
    <property type="entry name" value="DHS-like NAD/FAD-binding domain"/>
    <property type="match status" value="1"/>
</dbReference>
<sequence>MSPVPVDKPAVLGKRAPRTVPPTPHNKKGEPVSQPALAKAASSVLIRGESTSALFSQGTPSLLDGHSPETFVAAHPRDGVVHSEAHAHARSEELSASLTKLRSFQTFENLTVAEALLAHLEAEQVDAVFGIPGGNIAPLVQALRRQARIRFIIGSHEGGSAFMADGYARATGKLGVCAVTAGPGATNAMTGVASAHLDQVPLLTLSGQVSTERFGLAAIQESTDEGGINTAEMFRHCTASSTTVVDAKSFPRLFERAMKTAHALPHGAVHVSLPTNIARQKLAKVSVPTAPGAWKSSLPAAPASEVYTTFELLRQAKRPLIYLGSGAREALESRGAEFSAFVRRFCIPVATSLRGKGLFSEEDFLSLGVLGIAGSKRAEQYLSEGVDVLLVLGSRLGEWASKSFSSLFQSASTVIQVDATPSVLGQFLQVNLPIVADVSSVVAGLVEFGHTAAPASEALVRERRQHLNELSLAHRSATAALPEDGPLKPQHVMAELNAHLHDSTDLYVDMGNCTGWATHCLRIAPPARIFYPCGLSSMGWSMGAVIGGKIGKPENTAIALTGDGSFLMNGTELVTAVRYRVGAVYIVLNDNYLGMVNHGEHAQAAGEYPLEDPYFSLGDPDLVKFSESLGARAYEVTRPGQLAELLPQVLQRADEERRPQVLVCRIDYREVPPYGDRFAAVASAPKEG</sequence>
<gene>
    <name evidence="8" type="ORF">F0U60_07700</name>
</gene>